<feature type="transmembrane region" description="Helical" evidence="1">
    <location>
        <begin position="606"/>
        <end position="627"/>
    </location>
</feature>
<feature type="transmembrane region" description="Helical" evidence="1">
    <location>
        <begin position="458"/>
        <end position="479"/>
    </location>
</feature>
<dbReference type="EMBL" id="HF951689">
    <property type="protein sequence ID" value="CCW35023.1"/>
    <property type="molecule type" value="Genomic_DNA"/>
</dbReference>
<feature type="transmembrane region" description="Helical" evidence="1">
    <location>
        <begin position="48"/>
        <end position="66"/>
    </location>
</feature>
<feature type="transmembrane region" description="Helical" evidence="1">
    <location>
        <begin position="424"/>
        <end position="451"/>
    </location>
</feature>
<organism evidence="2 3">
    <name type="scientific">Chthonomonas calidirosea (strain DSM 23976 / ICMP 18418 / T49)</name>
    <dbReference type="NCBI Taxonomy" id="1303518"/>
    <lineage>
        <taxon>Bacteria</taxon>
        <taxon>Bacillati</taxon>
        <taxon>Armatimonadota</taxon>
        <taxon>Chthonomonadia</taxon>
        <taxon>Chthonomonadales</taxon>
        <taxon>Chthonomonadaceae</taxon>
        <taxon>Chthonomonas</taxon>
    </lineage>
</organism>
<proteinExistence type="predicted"/>
<accession>S0EYM1</accession>
<dbReference type="InParanoid" id="S0EYM1"/>
<dbReference type="AlphaFoldDB" id="S0EYM1"/>
<dbReference type="STRING" id="454171.CP488_02892"/>
<feature type="transmembrane region" description="Helical" evidence="1">
    <location>
        <begin position="485"/>
        <end position="505"/>
    </location>
</feature>
<protein>
    <submittedName>
        <fullName evidence="2">Uncharacterized protein</fullName>
    </submittedName>
</protein>
<dbReference type="HOGENOM" id="CLU_417214_0_0_0"/>
<keyword evidence="1" id="KW-0472">Membrane</keyword>
<evidence type="ECO:0000313" key="2">
    <source>
        <dbReference type="EMBL" id="CCW35023.1"/>
    </source>
</evidence>
<name>S0EYM1_CHTCT</name>
<dbReference type="RefSeq" id="WP_016482568.1">
    <property type="nucleotide sequence ID" value="NC_021487.1"/>
</dbReference>
<gene>
    <name evidence="2" type="ORF">CCALI_01205</name>
</gene>
<feature type="transmembrane region" description="Helical" evidence="1">
    <location>
        <begin position="517"/>
        <end position="540"/>
    </location>
</feature>
<dbReference type="Proteomes" id="UP000014227">
    <property type="component" value="Chromosome I"/>
</dbReference>
<sequence length="657" mass="72292">MALDFDARGSIVYLSVATMPATHSESWEPRCSSPPFTNPKRWGSVKGWYCGILIGVLGGLVVLPFTRNILAAQWETSLTSGYSSLVAPMHLSASDDARLEWVANAEPSDVLVQMGFIAASLDHPFSPTNFPGNTLARLVGLIQKHPNVAGLYALLVRVALQQESSEGITADVSLDPVPASRPNTLFSIAPQRAAILDIALRRGEQLEPKNAFWPAMRAWLYFSNREEQRGEKALERIASTSRWDSHLYEQVLGEWRLYAQVFGDQGALQKIEPLTLLSFPHLQALRAMAFYVHDRAEQDIAEGHLPQAFRLHLGLAHLGTILRDTAPWAYEALLGTDLVLIASTGDGTPLQGEGMVNSLATWEPYGRRYLTLLRRSGEETQALWLEHEIVKSLKLRRTLGLARAATPYDGVPPGVPLKALFSDWMLGVLTLQQMLGLLGSFCILGCAVLLIKRFPQTQLLVFLALAVLFIGLLYLFSLLPSMGCALGVLISGVLLWLVGLSWLSNRLFDQEEQRRELSWKTGVLCVVLATGVTAALWGGLQAQIGQMHPLARVLSGLDSVGPHEDQAQMLVRWFFGLSFALVVCLVGGTGSLLLKHRPLEGAFQVVRSLLWPALAFMAVVYLCLLQVTIRQDARTAAAIQEAAINDREWVLTHTLSE</sequence>
<keyword evidence="1" id="KW-0812">Transmembrane</keyword>
<keyword evidence="3" id="KW-1185">Reference proteome</keyword>
<dbReference type="KEGG" id="ccz:CCALI_01205"/>
<evidence type="ECO:0000313" key="3">
    <source>
        <dbReference type="Proteomes" id="UP000014227"/>
    </source>
</evidence>
<feature type="transmembrane region" description="Helical" evidence="1">
    <location>
        <begin position="573"/>
        <end position="594"/>
    </location>
</feature>
<keyword evidence="1" id="KW-1133">Transmembrane helix</keyword>
<dbReference type="PATRIC" id="fig|1303518.3.peg.1227"/>
<evidence type="ECO:0000256" key="1">
    <source>
        <dbReference type="SAM" id="Phobius"/>
    </source>
</evidence>
<reference evidence="3" key="1">
    <citation type="submission" date="2013-03" db="EMBL/GenBank/DDBJ databases">
        <title>Genome sequence of Chthonomonas calidirosea, the first sequenced genome from the Armatimonadetes phylum (formally candidate division OP10).</title>
        <authorList>
            <person name="Lee K.C.Y."/>
            <person name="Morgan X.C."/>
            <person name="Dunfield P.F."/>
            <person name="Tamas I."/>
            <person name="Houghton K.M."/>
            <person name="Vyssotski M."/>
            <person name="Ryan J.L.J."/>
            <person name="Lagutin K."/>
            <person name="McDonald I.R."/>
            <person name="Stott M.B."/>
        </authorList>
    </citation>
    <scope>NUCLEOTIDE SEQUENCE [LARGE SCALE GENOMIC DNA]</scope>
    <source>
        <strain evidence="3">DSM 23976 / ICMP 18418 / T49</strain>
    </source>
</reference>